<dbReference type="Proteomes" id="UP000546324">
    <property type="component" value="Unassembled WGS sequence"/>
</dbReference>
<proteinExistence type="predicted"/>
<dbReference type="EMBL" id="JACHMQ010000001">
    <property type="protein sequence ID" value="MBB6398521.1"/>
    <property type="molecule type" value="Genomic_DNA"/>
</dbReference>
<reference evidence="2 3" key="1">
    <citation type="submission" date="2020-08" db="EMBL/GenBank/DDBJ databases">
        <title>Sequencing the genomes of 1000 actinobacteria strains.</title>
        <authorList>
            <person name="Klenk H.-P."/>
        </authorList>
    </citation>
    <scope>NUCLEOTIDE SEQUENCE [LARGE SCALE GENOMIC DNA]</scope>
    <source>
        <strain evidence="2 3">DSM 43675</strain>
    </source>
</reference>
<dbReference type="AlphaFoldDB" id="A0A7X0L1C7"/>
<organism evidence="2 3">
    <name type="scientific">Actinomadura coerulea</name>
    <dbReference type="NCBI Taxonomy" id="46159"/>
    <lineage>
        <taxon>Bacteria</taxon>
        <taxon>Bacillati</taxon>
        <taxon>Actinomycetota</taxon>
        <taxon>Actinomycetes</taxon>
        <taxon>Streptosporangiales</taxon>
        <taxon>Thermomonosporaceae</taxon>
        <taxon>Actinomadura</taxon>
    </lineage>
</organism>
<gene>
    <name evidence="2" type="ORF">BKA00_005435</name>
</gene>
<feature type="compositionally biased region" description="Low complexity" evidence="1">
    <location>
        <begin position="61"/>
        <end position="83"/>
    </location>
</feature>
<name>A0A7X0L1C7_9ACTN</name>
<evidence type="ECO:0000313" key="3">
    <source>
        <dbReference type="Proteomes" id="UP000546324"/>
    </source>
</evidence>
<dbReference type="RefSeq" id="WP_185029515.1">
    <property type="nucleotide sequence ID" value="NZ_JACHMQ010000001.1"/>
</dbReference>
<evidence type="ECO:0000256" key="1">
    <source>
        <dbReference type="SAM" id="MobiDB-lite"/>
    </source>
</evidence>
<protein>
    <submittedName>
        <fullName evidence="2">Uncharacterized protein</fullName>
    </submittedName>
</protein>
<feature type="region of interest" description="Disordered" evidence="1">
    <location>
        <begin position="47"/>
        <end position="109"/>
    </location>
</feature>
<sequence length="242" mass="25316">MPRPCSIHRVMPSGCGRAPGLAGHPAFRRAAAATALATAATTLALASPRASAATRPPPGPRAASAAGPPAPAGRLLLPAPASRRTTRLPAARKRTVPPRDVPPDLPGSQRLDQQFAEYALRASGIGWRSTGGCSDRTVRTCTSFEGIRWGTIKSLIEFAESSGCEVTVTGGTEHGHAGGTYSHANGYKIDIATGACVDEAVRRYPFTGVRGDGARLHRSPGGVVFAREKDHWDITVRRGPRG</sequence>
<comment type="caution">
    <text evidence="2">The sequence shown here is derived from an EMBL/GenBank/DDBJ whole genome shotgun (WGS) entry which is preliminary data.</text>
</comment>
<feature type="compositionally biased region" description="Basic residues" evidence="1">
    <location>
        <begin position="84"/>
        <end position="96"/>
    </location>
</feature>
<keyword evidence="3" id="KW-1185">Reference proteome</keyword>
<accession>A0A7X0L1C7</accession>
<evidence type="ECO:0000313" key="2">
    <source>
        <dbReference type="EMBL" id="MBB6398521.1"/>
    </source>
</evidence>